<accession>A0A8J4U058</accession>
<dbReference type="Gene3D" id="1.10.533.10">
    <property type="entry name" value="Death Domain, Fas"/>
    <property type="match status" value="1"/>
</dbReference>
<evidence type="ECO:0000313" key="3">
    <source>
        <dbReference type="Proteomes" id="UP000727407"/>
    </source>
</evidence>
<dbReference type="OrthoDB" id="8951038at2759"/>
<comment type="caution">
    <text evidence="2">The sequence shown here is derived from an EMBL/GenBank/DDBJ whole genome shotgun (WGS) entry which is preliminary data.</text>
</comment>
<proteinExistence type="predicted"/>
<evidence type="ECO:0000313" key="2">
    <source>
        <dbReference type="EMBL" id="KAF5887879.1"/>
    </source>
</evidence>
<feature type="region of interest" description="Disordered" evidence="1">
    <location>
        <begin position="1"/>
        <end position="59"/>
    </location>
</feature>
<dbReference type="SUPFAM" id="SSF47986">
    <property type="entry name" value="DEATH domain"/>
    <property type="match status" value="1"/>
</dbReference>
<organism evidence="2 3">
    <name type="scientific">Clarias magur</name>
    <name type="common">Asian catfish</name>
    <name type="synonym">Macropteronotus magur</name>
    <dbReference type="NCBI Taxonomy" id="1594786"/>
    <lineage>
        <taxon>Eukaryota</taxon>
        <taxon>Metazoa</taxon>
        <taxon>Chordata</taxon>
        <taxon>Craniata</taxon>
        <taxon>Vertebrata</taxon>
        <taxon>Euteleostomi</taxon>
        <taxon>Actinopterygii</taxon>
        <taxon>Neopterygii</taxon>
        <taxon>Teleostei</taxon>
        <taxon>Ostariophysi</taxon>
        <taxon>Siluriformes</taxon>
        <taxon>Clariidae</taxon>
        <taxon>Clarias</taxon>
    </lineage>
</organism>
<evidence type="ECO:0000256" key="1">
    <source>
        <dbReference type="SAM" id="MobiDB-lite"/>
    </source>
</evidence>
<reference evidence="2" key="1">
    <citation type="submission" date="2020-07" db="EMBL/GenBank/DDBJ databases">
        <title>Clarias magur genome sequencing, assembly and annotation.</title>
        <authorList>
            <person name="Kushwaha B."/>
            <person name="Kumar R."/>
            <person name="Das P."/>
            <person name="Joshi C.G."/>
            <person name="Kumar D."/>
            <person name="Nagpure N.S."/>
            <person name="Pandey M."/>
            <person name="Agarwal S."/>
            <person name="Srivastava S."/>
            <person name="Singh M."/>
            <person name="Sahoo L."/>
            <person name="Jayasankar P."/>
            <person name="Meher P.K."/>
            <person name="Koringa P.G."/>
            <person name="Iquebal M.A."/>
            <person name="Das S.P."/>
            <person name="Bit A."/>
            <person name="Patnaik S."/>
            <person name="Patel N."/>
            <person name="Shah T.M."/>
            <person name="Hinsu A."/>
            <person name="Jena J.K."/>
        </authorList>
    </citation>
    <scope>NUCLEOTIDE SEQUENCE</scope>
    <source>
        <strain evidence="2">CIFAMagur01</strain>
        <tissue evidence="2">Testis</tissue>
    </source>
</reference>
<gene>
    <name evidence="2" type="ORF">DAT39_022113</name>
</gene>
<dbReference type="EMBL" id="QNUK01001061">
    <property type="protein sequence ID" value="KAF5887879.1"/>
    <property type="molecule type" value="Genomic_DNA"/>
</dbReference>
<feature type="compositionally biased region" description="Polar residues" evidence="1">
    <location>
        <begin position="49"/>
        <end position="59"/>
    </location>
</feature>
<feature type="non-terminal residue" evidence="2">
    <location>
        <position position="143"/>
    </location>
</feature>
<name>A0A8J4U058_CLAMG</name>
<dbReference type="InterPro" id="IPR011029">
    <property type="entry name" value="DEATH-like_dom_sf"/>
</dbReference>
<sequence length="143" mass="16346">MDVSLEESTKKEESLIQGKRPNSSEPSSVSMQSDTSMNLPLLFRDRDSSTGLRSHMSTVKKYQTTKTNQLESVFKDLEHKVITLLKNELKKFKKLLSSDYPACSEREMEDEEDQSSVRESALKITLHVLKNMNFTDLANTLQN</sequence>
<dbReference type="AlphaFoldDB" id="A0A8J4U058"/>
<protein>
    <submittedName>
        <fullName evidence="2">NLR family CARD domain-containing protein 3-like</fullName>
    </submittedName>
</protein>
<feature type="compositionally biased region" description="Polar residues" evidence="1">
    <location>
        <begin position="20"/>
        <end position="38"/>
    </location>
</feature>
<dbReference type="Proteomes" id="UP000727407">
    <property type="component" value="Unassembled WGS sequence"/>
</dbReference>
<keyword evidence="3" id="KW-1185">Reference proteome</keyword>